<evidence type="ECO:0000313" key="8">
    <source>
        <dbReference type="EMBL" id="ORX36246.1"/>
    </source>
</evidence>
<evidence type="ECO:0000256" key="6">
    <source>
        <dbReference type="RuleBase" id="RU003690"/>
    </source>
</evidence>
<keyword evidence="3 7" id="KW-0378">Hydrolase</keyword>
<protein>
    <recommendedName>
        <fullName evidence="2">beta-glucosidase</fullName>
        <ecNumber evidence="2">3.2.1.21</ecNumber>
    </recommendedName>
</protein>
<dbReference type="PANTHER" id="PTHR10353:SF36">
    <property type="entry name" value="LP05116P"/>
    <property type="match status" value="1"/>
</dbReference>
<organism evidence="8 9">
    <name type="scientific">Kockovaella imperatae</name>
    <dbReference type="NCBI Taxonomy" id="4999"/>
    <lineage>
        <taxon>Eukaryota</taxon>
        <taxon>Fungi</taxon>
        <taxon>Dikarya</taxon>
        <taxon>Basidiomycota</taxon>
        <taxon>Agaricomycotina</taxon>
        <taxon>Tremellomycetes</taxon>
        <taxon>Tremellales</taxon>
        <taxon>Cuniculitremaceae</taxon>
        <taxon>Kockovaella</taxon>
    </lineage>
</organism>
<dbReference type="InterPro" id="IPR017853">
    <property type="entry name" value="GH"/>
</dbReference>
<comment type="caution">
    <text evidence="8">The sequence shown here is derived from an EMBL/GenBank/DDBJ whole genome shotgun (WGS) entry which is preliminary data.</text>
</comment>
<proteinExistence type="inferred from homology"/>
<dbReference type="RefSeq" id="XP_021870347.1">
    <property type="nucleotide sequence ID" value="XM_022016076.1"/>
</dbReference>
<dbReference type="GeneID" id="33557885"/>
<feature type="active site" description="Nucleophile" evidence="5">
    <location>
        <position position="375"/>
    </location>
</feature>
<dbReference type="InterPro" id="IPR001360">
    <property type="entry name" value="Glyco_hydro_1"/>
</dbReference>
<dbReference type="SUPFAM" id="SSF51445">
    <property type="entry name" value="(Trans)glycosidases"/>
    <property type="match status" value="1"/>
</dbReference>
<evidence type="ECO:0000256" key="7">
    <source>
        <dbReference type="RuleBase" id="RU004468"/>
    </source>
</evidence>
<gene>
    <name evidence="8" type="ORF">BD324DRAFT_628041</name>
</gene>
<dbReference type="PRINTS" id="PR00131">
    <property type="entry name" value="GLHYDRLASE1"/>
</dbReference>
<dbReference type="InParanoid" id="A0A1Y1UFG2"/>
<dbReference type="OrthoDB" id="65569at2759"/>
<comment type="similarity">
    <text evidence="1 6">Belongs to the glycosyl hydrolase 1 family.</text>
</comment>
<keyword evidence="9" id="KW-1185">Reference proteome</keyword>
<dbReference type="EMBL" id="NBSH01000008">
    <property type="protein sequence ID" value="ORX36246.1"/>
    <property type="molecule type" value="Genomic_DNA"/>
</dbReference>
<evidence type="ECO:0000256" key="2">
    <source>
        <dbReference type="ARBA" id="ARBA00012744"/>
    </source>
</evidence>
<dbReference type="Proteomes" id="UP000193218">
    <property type="component" value="Unassembled WGS sequence"/>
</dbReference>
<dbReference type="InterPro" id="IPR033132">
    <property type="entry name" value="GH_1_N_CS"/>
</dbReference>
<dbReference type="PANTHER" id="PTHR10353">
    <property type="entry name" value="GLYCOSYL HYDROLASE"/>
    <property type="match status" value="1"/>
</dbReference>
<dbReference type="PROSITE" id="PS00653">
    <property type="entry name" value="GLYCOSYL_HYDROL_F1_2"/>
    <property type="match status" value="1"/>
</dbReference>
<dbReference type="InterPro" id="IPR018120">
    <property type="entry name" value="Glyco_hydro_1_AS"/>
</dbReference>
<evidence type="ECO:0000256" key="1">
    <source>
        <dbReference type="ARBA" id="ARBA00010838"/>
    </source>
</evidence>
<sequence length="470" mass="53677">MANTDFLYGFASASYQIEGATKTDGRGPSVWDEALLGKENGDDACDSYHKWRDDIELLKKYGATAYRFSISWSRVIPLGGKEDPVNPEGIKYYSSLIDGLLEAGITPFVTLFHWDTPLELAKRYRSFFAQDADQERFLADWERYADLCFKEFGDRVKHWITHNEPQIFTILNAMFLEREKFDMETDRWIVGENLLLTHARAVHCYRTRYKERQGGVIGITLNIEWIEPIDDSEEAKAAAQHSLDIQVGYYADPIYLGRHNETAKKISHGKIREFTEEEWGMIAHSSDFFGLNHYSTKWATGKPGKENPNAFEVLFGNVEQVTEKDGKPIGFKGHNGHPFTVPWGFNKLLHYISKTWCTVANGGRGGETLPIYVTENGFAEQDEGEKTLEEIVNDTRRQEYYEGYIGAMGEAMKDGVIVKGYMGWSLLDNLEWSNGYAPRFGVTHVDRANGFKRTPKQSAYTIKKLVQKIL</sequence>
<dbReference type="STRING" id="4999.A0A1Y1UFG2"/>
<evidence type="ECO:0000256" key="3">
    <source>
        <dbReference type="ARBA" id="ARBA00022801"/>
    </source>
</evidence>
<evidence type="ECO:0000256" key="4">
    <source>
        <dbReference type="ARBA" id="ARBA00023295"/>
    </source>
</evidence>
<evidence type="ECO:0000313" key="9">
    <source>
        <dbReference type="Proteomes" id="UP000193218"/>
    </source>
</evidence>
<dbReference type="Pfam" id="PF00232">
    <property type="entry name" value="Glyco_hydro_1"/>
    <property type="match status" value="1"/>
</dbReference>
<dbReference type="Gene3D" id="3.20.20.80">
    <property type="entry name" value="Glycosidases"/>
    <property type="match status" value="1"/>
</dbReference>
<accession>A0A1Y1UFG2</accession>
<dbReference type="AlphaFoldDB" id="A0A1Y1UFG2"/>
<dbReference type="GO" id="GO:0005975">
    <property type="term" value="P:carbohydrate metabolic process"/>
    <property type="evidence" value="ECO:0007669"/>
    <property type="project" value="InterPro"/>
</dbReference>
<dbReference type="EC" id="3.2.1.21" evidence="2"/>
<dbReference type="GO" id="GO:0008422">
    <property type="term" value="F:beta-glucosidase activity"/>
    <property type="evidence" value="ECO:0007669"/>
    <property type="project" value="TreeGrafter"/>
</dbReference>
<reference evidence="8 9" key="1">
    <citation type="submission" date="2017-03" db="EMBL/GenBank/DDBJ databases">
        <title>Widespread Adenine N6-methylation of Active Genes in Fungi.</title>
        <authorList>
            <consortium name="DOE Joint Genome Institute"/>
            <person name="Mondo S.J."/>
            <person name="Dannebaum R.O."/>
            <person name="Kuo R.C."/>
            <person name="Louie K.B."/>
            <person name="Bewick A.J."/>
            <person name="Labutti K."/>
            <person name="Haridas S."/>
            <person name="Kuo A."/>
            <person name="Salamov A."/>
            <person name="Ahrendt S.R."/>
            <person name="Lau R."/>
            <person name="Bowen B.P."/>
            <person name="Lipzen A."/>
            <person name="Sullivan W."/>
            <person name="Andreopoulos W.B."/>
            <person name="Clum A."/>
            <person name="Lindquist E."/>
            <person name="Daum C."/>
            <person name="Northen T.R."/>
            <person name="Ramamoorthy G."/>
            <person name="Schmitz R.J."/>
            <person name="Gryganskyi A."/>
            <person name="Culley D."/>
            <person name="Magnuson J."/>
            <person name="James T.Y."/>
            <person name="O'Malley M.A."/>
            <person name="Stajich J.E."/>
            <person name="Spatafora J.W."/>
            <person name="Visel A."/>
            <person name="Grigoriev I.V."/>
        </authorList>
    </citation>
    <scope>NUCLEOTIDE SEQUENCE [LARGE SCALE GENOMIC DNA]</scope>
    <source>
        <strain evidence="8 9">NRRL Y-17943</strain>
    </source>
</reference>
<evidence type="ECO:0000256" key="5">
    <source>
        <dbReference type="PROSITE-ProRule" id="PRU10055"/>
    </source>
</evidence>
<name>A0A1Y1UFG2_9TREE</name>
<keyword evidence="4 7" id="KW-0326">Glycosidase</keyword>
<dbReference type="PROSITE" id="PS00572">
    <property type="entry name" value="GLYCOSYL_HYDROL_F1_1"/>
    <property type="match status" value="1"/>
</dbReference>